<evidence type="ECO:0000313" key="3">
    <source>
        <dbReference type="Proteomes" id="UP000886520"/>
    </source>
</evidence>
<name>A0A9D4UX91_ADICA</name>
<reference evidence="2" key="1">
    <citation type="submission" date="2021-01" db="EMBL/GenBank/DDBJ databases">
        <title>Adiantum capillus-veneris genome.</title>
        <authorList>
            <person name="Fang Y."/>
            <person name="Liao Q."/>
        </authorList>
    </citation>
    <scope>NUCLEOTIDE SEQUENCE</scope>
    <source>
        <strain evidence="2">H3</strain>
        <tissue evidence="2">Leaf</tissue>
    </source>
</reference>
<accession>A0A9D4UX91</accession>
<protein>
    <submittedName>
        <fullName evidence="2">Uncharacterized protein</fullName>
    </submittedName>
</protein>
<dbReference type="Proteomes" id="UP000886520">
    <property type="component" value="Chromosome 10"/>
</dbReference>
<feature type="region of interest" description="Disordered" evidence="1">
    <location>
        <begin position="1"/>
        <end position="25"/>
    </location>
</feature>
<dbReference type="AlphaFoldDB" id="A0A9D4UX91"/>
<evidence type="ECO:0000313" key="2">
    <source>
        <dbReference type="EMBL" id="KAI5075072.1"/>
    </source>
</evidence>
<keyword evidence="3" id="KW-1185">Reference proteome</keyword>
<sequence length="100" mass="11583">MPPQRKGKGKVGDGRSTEVQPEEDLPLAVQSNVKRKRHLTYWWSYFDYDGHIELRREALMENRVHIAQVHVPRSQTTNRKKSNAIQAIHCALSAIFSHHV</sequence>
<proteinExistence type="predicted"/>
<gene>
    <name evidence="2" type="ORF">GOP47_0011033</name>
</gene>
<evidence type="ECO:0000256" key="1">
    <source>
        <dbReference type="SAM" id="MobiDB-lite"/>
    </source>
</evidence>
<comment type="caution">
    <text evidence="2">The sequence shown here is derived from an EMBL/GenBank/DDBJ whole genome shotgun (WGS) entry which is preliminary data.</text>
</comment>
<organism evidence="2 3">
    <name type="scientific">Adiantum capillus-veneris</name>
    <name type="common">Maidenhair fern</name>
    <dbReference type="NCBI Taxonomy" id="13818"/>
    <lineage>
        <taxon>Eukaryota</taxon>
        <taxon>Viridiplantae</taxon>
        <taxon>Streptophyta</taxon>
        <taxon>Embryophyta</taxon>
        <taxon>Tracheophyta</taxon>
        <taxon>Polypodiopsida</taxon>
        <taxon>Polypodiidae</taxon>
        <taxon>Polypodiales</taxon>
        <taxon>Pteridineae</taxon>
        <taxon>Pteridaceae</taxon>
        <taxon>Vittarioideae</taxon>
        <taxon>Adiantum</taxon>
    </lineage>
</organism>
<dbReference type="EMBL" id="JABFUD020000010">
    <property type="protein sequence ID" value="KAI5075072.1"/>
    <property type="molecule type" value="Genomic_DNA"/>
</dbReference>